<evidence type="ECO:0000313" key="3">
    <source>
        <dbReference type="Proteomes" id="UP000012112"/>
    </source>
</evidence>
<name>M6VPQ2_9LEPT</name>
<organism evidence="2 3">
    <name type="scientific">Leptospira noguchii</name>
    <dbReference type="NCBI Taxonomy" id="28182"/>
    <lineage>
        <taxon>Bacteria</taxon>
        <taxon>Pseudomonadati</taxon>
        <taxon>Spirochaetota</taxon>
        <taxon>Spirochaetia</taxon>
        <taxon>Leptospirales</taxon>
        <taxon>Leptospiraceae</taxon>
        <taxon>Leptospira</taxon>
    </lineage>
</organism>
<keyword evidence="1" id="KW-1133">Transmembrane helix</keyword>
<proteinExistence type="predicted"/>
<keyword evidence="1" id="KW-0472">Membrane</keyword>
<protein>
    <submittedName>
        <fullName evidence="2">Uncharacterized protein</fullName>
    </submittedName>
</protein>
<dbReference type="AlphaFoldDB" id="M6VPQ2"/>
<reference evidence="2 3" key="1">
    <citation type="submission" date="2013-01" db="EMBL/GenBank/DDBJ databases">
        <authorList>
            <person name="Harkins D.M."/>
            <person name="Durkin A.S."/>
            <person name="Brinkac L.M."/>
            <person name="Haft D.H."/>
            <person name="Selengut J.D."/>
            <person name="Sanka R."/>
            <person name="DePew J."/>
            <person name="Purushe J."/>
            <person name="Matthias M.A."/>
            <person name="Vinetz J.M."/>
            <person name="Sutton G.G."/>
            <person name="Nierman W.C."/>
            <person name="Fouts D.E."/>
        </authorList>
    </citation>
    <scope>NUCLEOTIDE SEQUENCE [LARGE SCALE GENOMIC DNA]</scope>
    <source>
        <strain evidence="2 3">HAI1536</strain>
    </source>
</reference>
<dbReference type="EMBL" id="AKWD02000016">
    <property type="protein sequence ID" value="EMO55014.1"/>
    <property type="molecule type" value="Genomic_DNA"/>
</dbReference>
<evidence type="ECO:0000313" key="2">
    <source>
        <dbReference type="EMBL" id="EMO55014.1"/>
    </source>
</evidence>
<comment type="caution">
    <text evidence="2">The sequence shown here is derived from an EMBL/GenBank/DDBJ whole genome shotgun (WGS) entry which is preliminary data.</text>
</comment>
<evidence type="ECO:0000256" key="1">
    <source>
        <dbReference type="SAM" id="Phobius"/>
    </source>
</evidence>
<keyword evidence="1" id="KW-0812">Transmembrane</keyword>
<gene>
    <name evidence="2" type="ORF">LEP1GSC172_2365</name>
</gene>
<feature type="transmembrane region" description="Helical" evidence="1">
    <location>
        <begin position="12"/>
        <end position="35"/>
    </location>
</feature>
<sequence length="72" mass="8457">MLRNFPEAMIVLLFGSGGTSVLLFKFAELITLFLIKRKNYIQNFEFLWILLRTVPNSQKILCDKSLEIFNKM</sequence>
<accession>M6VPQ2</accession>
<dbReference type="Proteomes" id="UP000012112">
    <property type="component" value="Unassembled WGS sequence"/>
</dbReference>